<name>A0A7W7GXN5_9ACTN</name>
<dbReference type="InterPro" id="IPR001647">
    <property type="entry name" value="HTH_TetR"/>
</dbReference>
<reference evidence="7 8" key="1">
    <citation type="submission" date="2020-08" db="EMBL/GenBank/DDBJ databases">
        <title>Sequencing the genomes of 1000 actinobacteria strains.</title>
        <authorList>
            <person name="Klenk H.-P."/>
        </authorList>
    </citation>
    <scope>NUCLEOTIDE SEQUENCE [LARGE SCALE GENOMIC DNA]</scope>
    <source>
        <strain evidence="7 8">DSM 45809</strain>
    </source>
</reference>
<dbReference type="GO" id="GO:0000976">
    <property type="term" value="F:transcription cis-regulatory region binding"/>
    <property type="evidence" value="ECO:0007669"/>
    <property type="project" value="TreeGrafter"/>
</dbReference>
<dbReference type="SUPFAM" id="SSF46689">
    <property type="entry name" value="Homeodomain-like"/>
    <property type="match status" value="1"/>
</dbReference>
<dbReference type="Pfam" id="PF00440">
    <property type="entry name" value="TetR_N"/>
    <property type="match status" value="1"/>
</dbReference>
<evidence type="ECO:0000256" key="5">
    <source>
        <dbReference type="PROSITE-ProRule" id="PRU00335"/>
    </source>
</evidence>
<feature type="domain" description="HTH tetR-type" evidence="6">
    <location>
        <begin position="15"/>
        <end position="75"/>
    </location>
</feature>
<dbReference type="InterPro" id="IPR039538">
    <property type="entry name" value="BetI_C"/>
</dbReference>
<dbReference type="Gene3D" id="1.10.357.10">
    <property type="entry name" value="Tetracycline Repressor, domain 2"/>
    <property type="match status" value="1"/>
</dbReference>
<feature type="DNA-binding region" description="H-T-H motif" evidence="5">
    <location>
        <begin position="38"/>
        <end position="57"/>
    </location>
</feature>
<dbReference type="Pfam" id="PF13977">
    <property type="entry name" value="TetR_C_6"/>
    <property type="match status" value="1"/>
</dbReference>
<dbReference type="InterPro" id="IPR036271">
    <property type="entry name" value="Tet_transcr_reg_TetR-rel_C_sf"/>
</dbReference>
<dbReference type="Proteomes" id="UP000546162">
    <property type="component" value="Unassembled WGS sequence"/>
</dbReference>
<evidence type="ECO:0000256" key="1">
    <source>
        <dbReference type="ARBA" id="ARBA00022491"/>
    </source>
</evidence>
<dbReference type="RefSeq" id="WP_185040612.1">
    <property type="nucleotide sequence ID" value="NZ_BAABFG010000005.1"/>
</dbReference>
<dbReference type="InterPro" id="IPR009057">
    <property type="entry name" value="Homeodomain-like_sf"/>
</dbReference>
<evidence type="ECO:0000313" key="7">
    <source>
        <dbReference type="EMBL" id="MBB4740173.1"/>
    </source>
</evidence>
<dbReference type="GO" id="GO:0003700">
    <property type="term" value="F:DNA-binding transcription factor activity"/>
    <property type="evidence" value="ECO:0007669"/>
    <property type="project" value="TreeGrafter"/>
</dbReference>
<dbReference type="AlphaFoldDB" id="A0A7W7GXN5"/>
<gene>
    <name evidence="7" type="ORF">BJY16_003632</name>
</gene>
<dbReference type="InterPro" id="IPR050109">
    <property type="entry name" value="HTH-type_TetR-like_transc_reg"/>
</dbReference>
<evidence type="ECO:0000313" key="8">
    <source>
        <dbReference type="Proteomes" id="UP000546162"/>
    </source>
</evidence>
<sequence>MTSSPSPSRTRKTATDRRAEIVRAAGTVALAEGLESVTLRRVADELGVRPGLISHYFPAAEELVATAFGATASAELDELLPASDAPPMERFRRFFAAAIGEMFDDVSRLWLNARHLSRYRPVLSAEVNRQQDNWHGRLTAVIADGIAAGEFRAGDAAVAATRILVAVDGVSTYVNVGQIPPEAAAFAVLTAERELGLPTGSL</sequence>
<dbReference type="PANTHER" id="PTHR30055:SF200">
    <property type="entry name" value="HTH-TYPE TRANSCRIPTIONAL REPRESSOR BDCR"/>
    <property type="match status" value="1"/>
</dbReference>
<evidence type="ECO:0000259" key="6">
    <source>
        <dbReference type="PROSITE" id="PS50977"/>
    </source>
</evidence>
<comment type="caution">
    <text evidence="7">The sequence shown here is derived from an EMBL/GenBank/DDBJ whole genome shotgun (WGS) entry which is preliminary data.</text>
</comment>
<protein>
    <submittedName>
        <fullName evidence="7">AcrR family transcriptional regulator</fullName>
    </submittedName>
</protein>
<dbReference type="SUPFAM" id="SSF48498">
    <property type="entry name" value="Tetracyclin repressor-like, C-terminal domain"/>
    <property type="match status" value="1"/>
</dbReference>
<evidence type="ECO:0000256" key="2">
    <source>
        <dbReference type="ARBA" id="ARBA00023015"/>
    </source>
</evidence>
<dbReference type="PROSITE" id="PS50977">
    <property type="entry name" value="HTH_TETR_2"/>
    <property type="match status" value="1"/>
</dbReference>
<keyword evidence="1" id="KW-0678">Repressor</keyword>
<dbReference type="PANTHER" id="PTHR30055">
    <property type="entry name" value="HTH-TYPE TRANSCRIPTIONAL REGULATOR RUTR"/>
    <property type="match status" value="1"/>
</dbReference>
<organism evidence="7 8">
    <name type="scientific">Actinoplanes octamycinicus</name>
    <dbReference type="NCBI Taxonomy" id="135948"/>
    <lineage>
        <taxon>Bacteria</taxon>
        <taxon>Bacillati</taxon>
        <taxon>Actinomycetota</taxon>
        <taxon>Actinomycetes</taxon>
        <taxon>Micromonosporales</taxon>
        <taxon>Micromonosporaceae</taxon>
        <taxon>Actinoplanes</taxon>
    </lineage>
</organism>
<evidence type="ECO:0000256" key="3">
    <source>
        <dbReference type="ARBA" id="ARBA00023125"/>
    </source>
</evidence>
<proteinExistence type="predicted"/>
<keyword evidence="4" id="KW-0804">Transcription</keyword>
<accession>A0A7W7GXN5</accession>
<keyword evidence="8" id="KW-1185">Reference proteome</keyword>
<dbReference type="EMBL" id="JACHNB010000001">
    <property type="protein sequence ID" value="MBB4740173.1"/>
    <property type="molecule type" value="Genomic_DNA"/>
</dbReference>
<keyword evidence="3 5" id="KW-0238">DNA-binding</keyword>
<keyword evidence="2" id="KW-0805">Transcription regulation</keyword>
<evidence type="ECO:0000256" key="4">
    <source>
        <dbReference type="ARBA" id="ARBA00023163"/>
    </source>
</evidence>